<keyword evidence="3" id="KW-1185">Reference proteome</keyword>
<dbReference type="GO" id="GO:0051213">
    <property type="term" value="F:dioxygenase activity"/>
    <property type="evidence" value="ECO:0007669"/>
    <property type="project" value="UniProtKB-KW"/>
</dbReference>
<evidence type="ECO:0000313" key="2">
    <source>
        <dbReference type="EMBL" id="RZS78085.1"/>
    </source>
</evidence>
<comment type="caution">
    <text evidence="2">The sequence shown here is derived from an EMBL/GenBank/DDBJ whole genome shotgun (WGS) entry which is preliminary data.</text>
</comment>
<keyword evidence="2" id="KW-0223">Dioxygenase</keyword>
<reference evidence="2 3" key="1">
    <citation type="submission" date="2019-02" db="EMBL/GenBank/DDBJ databases">
        <title>Genomic Encyclopedia of Type Strains, Phase IV (KMG-IV): sequencing the most valuable type-strain genomes for metagenomic binning, comparative biology and taxonomic classification.</title>
        <authorList>
            <person name="Goeker M."/>
        </authorList>
    </citation>
    <scope>NUCLEOTIDE SEQUENCE [LARGE SCALE GENOMIC DNA]</scope>
    <source>
        <strain evidence="2 3">K24</strain>
    </source>
</reference>
<dbReference type="InterPro" id="IPR029068">
    <property type="entry name" value="Glyas_Bleomycin-R_OHBP_Dase"/>
</dbReference>
<dbReference type="Pfam" id="PF00903">
    <property type="entry name" value="Glyoxalase"/>
    <property type="match status" value="1"/>
</dbReference>
<dbReference type="AlphaFoldDB" id="A0A4Q7N7P9"/>
<dbReference type="Proteomes" id="UP000292445">
    <property type="component" value="Unassembled WGS sequence"/>
</dbReference>
<dbReference type="PROSITE" id="PS51819">
    <property type="entry name" value="VOC"/>
    <property type="match status" value="1"/>
</dbReference>
<evidence type="ECO:0000313" key="3">
    <source>
        <dbReference type="Proteomes" id="UP000292445"/>
    </source>
</evidence>
<sequence length="155" mass="17429">MYKVRGRRMHSVHMTRHIPTMAQPLLGKLRHISLSVKDIEETARFYEQAFGMFRVRQSSVAVMMSDGVVSLAIISSTKNPNAEEREGLHHMGFLIGEMEDAAERVLGAGAEYHGQINGVGKGPATERKYRDPNGVVFDIVTREHAERVWCLPQIV</sequence>
<dbReference type="InterPro" id="IPR037523">
    <property type="entry name" value="VOC_core"/>
</dbReference>
<proteinExistence type="predicted"/>
<name>A0A4Q7N7P9_9BURK</name>
<dbReference type="SUPFAM" id="SSF54593">
    <property type="entry name" value="Glyoxalase/Bleomycin resistance protein/Dihydroxybiphenyl dioxygenase"/>
    <property type="match status" value="1"/>
</dbReference>
<feature type="domain" description="VOC" evidence="1">
    <location>
        <begin position="28"/>
        <end position="142"/>
    </location>
</feature>
<dbReference type="InterPro" id="IPR004360">
    <property type="entry name" value="Glyas_Fos-R_dOase_dom"/>
</dbReference>
<keyword evidence="2" id="KW-0560">Oxidoreductase</keyword>
<gene>
    <name evidence="2" type="ORF">EV675_4726</name>
</gene>
<evidence type="ECO:0000259" key="1">
    <source>
        <dbReference type="PROSITE" id="PS51819"/>
    </source>
</evidence>
<protein>
    <submittedName>
        <fullName evidence="2">Glyoxalase/bleomycin resistance protein/dioxygenase superfamily protein</fullName>
    </submittedName>
</protein>
<dbReference type="EMBL" id="SGXC01000003">
    <property type="protein sequence ID" value="RZS78085.1"/>
    <property type="molecule type" value="Genomic_DNA"/>
</dbReference>
<organism evidence="2 3">
    <name type="scientific">Pigmentiphaga kullae</name>
    <dbReference type="NCBI Taxonomy" id="151784"/>
    <lineage>
        <taxon>Bacteria</taxon>
        <taxon>Pseudomonadati</taxon>
        <taxon>Pseudomonadota</taxon>
        <taxon>Betaproteobacteria</taxon>
        <taxon>Burkholderiales</taxon>
        <taxon>Alcaligenaceae</taxon>
        <taxon>Pigmentiphaga</taxon>
    </lineage>
</organism>
<dbReference type="Gene3D" id="3.10.180.10">
    <property type="entry name" value="2,3-Dihydroxybiphenyl 1,2-Dioxygenase, domain 1"/>
    <property type="match status" value="1"/>
</dbReference>
<accession>A0A4Q7N7P9</accession>
<dbReference type="CDD" id="cd06587">
    <property type="entry name" value="VOC"/>
    <property type="match status" value="1"/>
</dbReference>